<organism evidence="1 2">
    <name type="scientific">Methylobacterium aquaticum</name>
    <dbReference type="NCBI Taxonomy" id="270351"/>
    <lineage>
        <taxon>Bacteria</taxon>
        <taxon>Pseudomonadati</taxon>
        <taxon>Pseudomonadota</taxon>
        <taxon>Alphaproteobacteria</taxon>
        <taxon>Hyphomicrobiales</taxon>
        <taxon>Methylobacteriaceae</taxon>
        <taxon>Methylobacterium</taxon>
    </lineage>
</organism>
<reference evidence="1 2" key="1">
    <citation type="journal article" date="2015" name="Genome Announc.">
        <title>Complete Genome Sequence of Methylobacterium aquaticum Strain 22A, Isolated from Racomitrium japonicum Moss.</title>
        <authorList>
            <person name="Tani A."/>
            <person name="Ogura Y."/>
            <person name="Hayashi T."/>
            <person name="Kimbara K."/>
        </authorList>
    </citation>
    <scope>NUCLEOTIDE SEQUENCE [LARGE SCALE GENOMIC DNA]</scope>
    <source>
        <strain evidence="1 2">MA-22A</strain>
        <plasmid evidence="2">Plasmid pMaq22A_2p DNA</plasmid>
    </source>
</reference>
<protein>
    <submittedName>
        <fullName evidence="1">Uncharacterized protein</fullName>
    </submittedName>
</protein>
<dbReference type="KEGG" id="maqu:Maq22A_2p42070"/>
<reference evidence="2" key="2">
    <citation type="submission" date="2015-01" db="EMBL/GenBank/DDBJ databases">
        <title>Complete genome sequence of Methylobacterium aquaticum strain 22A.</title>
        <authorList>
            <person name="Tani A."/>
            <person name="Ogura Y."/>
            <person name="Hayashi T."/>
        </authorList>
    </citation>
    <scope>NUCLEOTIDE SEQUENCE [LARGE SCALE GENOMIC DNA]</scope>
    <source>
        <strain evidence="2">MA-22A</strain>
        <plasmid evidence="2">Plasmid pMaq22A_2p DNA</plasmid>
    </source>
</reference>
<dbReference type="AlphaFoldDB" id="A0A0C6FBR6"/>
<dbReference type="PATRIC" id="fig|270351.10.peg.7326"/>
<gene>
    <name evidence="1" type="ORF">Maq22A_2p42070</name>
</gene>
<evidence type="ECO:0000313" key="2">
    <source>
        <dbReference type="Proteomes" id="UP000061432"/>
    </source>
</evidence>
<dbReference type="Proteomes" id="UP000061432">
    <property type="component" value="Plasmid pMaq22A_2p"/>
</dbReference>
<name>A0A0C6FBR6_9HYPH</name>
<keyword evidence="1" id="KW-0614">Plasmid</keyword>
<sequence>MPGEPQALGHRLQALALAWPEQATQVERRPVPPGLAAHRGEVRRQPHIQVHRVDTILAHGSLLLFQPEEQRAKQPQSAKVVLEHYQDGGFGDLLLGFINSNDKSGKIPNIYKLSKTQKLLNNIKNKHKGNVFSLVAHCYT</sequence>
<proteinExistence type="predicted"/>
<dbReference type="EMBL" id="AP014706">
    <property type="protein sequence ID" value="BAQ50161.1"/>
    <property type="molecule type" value="Genomic_DNA"/>
</dbReference>
<accession>A0A0C6FBR6</accession>
<geneLocation type="plasmid" evidence="2">
    <name>pMaq22A_2p DNA</name>
</geneLocation>
<evidence type="ECO:0000313" key="1">
    <source>
        <dbReference type="EMBL" id="BAQ50161.1"/>
    </source>
</evidence>